<name>A0ABY5DS17_9ACTN</name>
<dbReference type="PANTHER" id="PTHR31157:SF1">
    <property type="entry name" value="SCP DOMAIN-CONTAINING PROTEIN"/>
    <property type="match status" value="1"/>
</dbReference>
<gene>
    <name evidence="2" type="ORF">NBH00_01105</name>
</gene>
<feature type="domain" description="SCP" evidence="1">
    <location>
        <begin position="80"/>
        <end position="179"/>
    </location>
</feature>
<dbReference type="Gene3D" id="3.40.33.10">
    <property type="entry name" value="CAP"/>
    <property type="match status" value="1"/>
</dbReference>
<evidence type="ECO:0000313" key="3">
    <source>
        <dbReference type="Proteomes" id="UP001056035"/>
    </source>
</evidence>
<reference evidence="2 3" key="1">
    <citation type="submission" date="2022-06" db="EMBL/GenBank/DDBJ databases">
        <title>Paraconexibacter antarcticus.</title>
        <authorList>
            <person name="Kim C.S."/>
        </authorList>
    </citation>
    <scope>NUCLEOTIDE SEQUENCE [LARGE SCALE GENOMIC DNA]</scope>
    <source>
        <strain evidence="2 3">02-257</strain>
    </source>
</reference>
<dbReference type="Proteomes" id="UP001056035">
    <property type="component" value="Chromosome"/>
</dbReference>
<dbReference type="EMBL" id="CP098502">
    <property type="protein sequence ID" value="UTI64821.1"/>
    <property type="molecule type" value="Genomic_DNA"/>
</dbReference>
<protein>
    <submittedName>
        <fullName evidence="2">CAP domain-containing protein</fullName>
    </submittedName>
</protein>
<sequence length="227" mass="23595">MPERPSPPRRLLPAHRSRRAIGGLSAALALLLGPPAALTRADDAADTPPIPPAALAACPGLTAPTSTVSGDRAAVLVLCAINAERQAAGVAALQPVGELAVAAQGHTQEMVARGDLEHGDLPAQLQGYARGYGYQLGENIGETTGDAAVGEMIGAWMDSSSHRANILDPRFHDIGIGVLLVAADGGPGATYTTDFGARRALATRRAKARRRAVVVRRRHRTSAPRFT</sequence>
<dbReference type="CDD" id="cd05379">
    <property type="entry name" value="CAP_bacterial"/>
    <property type="match status" value="1"/>
</dbReference>
<dbReference type="RefSeq" id="WP_254571519.1">
    <property type="nucleotide sequence ID" value="NZ_CP098502.1"/>
</dbReference>
<dbReference type="SUPFAM" id="SSF55797">
    <property type="entry name" value="PR-1-like"/>
    <property type="match status" value="1"/>
</dbReference>
<keyword evidence="3" id="KW-1185">Reference proteome</keyword>
<evidence type="ECO:0000313" key="2">
    <source>
        <dbReference type="EMBL" id="UTI64821.1"/>
    </source>
</evidence>
<dbReference type="Pfam" id="PF00188">
    <property type="entry name" value="CAP"/>
    <property type="match status" value="1"/>
</dbReference>
<dbReference type="InterPro" id="IPR035940">
    <property type="entry name" value="CAP_sf"/>
</dbReference>
<dbReference type="InterPro" id="IPR014044">
    <property type="entry name" value="CAP_dom"/>
</dbReference>
<proteinExistence type="predicted"/>
<accession>A0ABY5DS17</accession>
<evidence type="ECO:0000259" key="1">
    <source>
        <dbReference type="Pfam" id="PF00188"/>
    </source>
</evidence>
<organism evidence="2 3">
    <name type="scientific">Paraconexibacter antarcticus</name>
    <dbReference type="NCBI Taxonomy" id="2949664"/>
    <lineage>
        <taxon>Bacteria</taxon>
        <taxon>Bacillati</taxon>
        <taxon>Actinomycetota</taxon>
        <taxon>Thermoleophilia</taxon>
        <taxon>Solirubrobacterales</taxon>
        <taxon>Paraconexibacteraceae</taxon>
        <taxon>Paraconexibacter</taxon>
    </lineage>
</organism>
<dbReference type="PANTHER" id="PTHR31157">
    <property type="entry name" value="SCP DOMAIN-CONTAINING PROTEIN"/>
    <property type="match status" value="1"/>
</dbReference>